<accession>A0ABD2N560</accession>
<dbReference type="GO" id="GO:0010468">
    <property type="term" value="P:regulation of gene expression"/>
    <property type="evidence" value="ECO:0007669"/>
    <property type="project" value="UniProtKB-ARBA"/>
</dbReference>
<dbReference type="InterPro" id="IPR051247">
    <property type="entry name" value="RLC_Component"/>
</dbReference>
<reference evidence="5 6" key="1">
    <citation type="journal article" date="2021" name="BMC Biol.">
        <title>Horizontally acquired antibacterial genes associated with adaptive radiation of ladybird beetles.</title>
        <authorList>
            <person name="Li H.S."/>
            <person name="Tang X.F."/>
            <person name="Huang Y.H."/>
            <person name="Xu Z.Y."/>
            <person name="Chen M.L."/>
            <person name="Du X.Y."/>
            <person name="Qiu B.Y."/>
            <person name="Chen P.T."/>
            <person name="Zhang W."/>
            <person name="Slipinski A."/>
            <person name="Escalona H.E."/>
            <person name="Waterhouse R.M."/>
            <person name="Zwick A."/>
            <person name="Pang H."/>
        </authorList>
    </citation>
    <scope>NUCLEOTIDE SEQUENCE [LARGE SCALE GENOMIC DNA]</scope>
    <source>
        <strain evidence="5">SYSU2018</strain>
    </source>
</reference>
<feature type="compositionally biased region" description="Low complexity" evidence="3">
    <location>
        <begin position="41"/>
        <end position="99"/>
    </location>
</feature>
<dbReference type="CDD" id="cd00048">
    <property type="entry name" value="DSRM_SF"/>
    <property type="match status" value="1"/>
</dbReference>
<comment type="caution">
    <text evidence="5">The sequence shown here is derived from an EMBL/GenBank/DDBJ whole genome shotgun (WGS) entry which is preliminary data.</text>
</comment>
<dbReference type="GO" id="GO:0003723">
    <property type="term" value="F:RNA binding"/>
    <property type="evidence" value="ECO:0007669"/>
    <property type="project" value="UniProtKB-UniRule"/>
</dbReference>
<dbReference type="SUPFAM" id="SSF54768">
    <property type="entry name" value="dsRNA-binding domain-like"/>
    <property type="match status" value="2"/>
</dbReference>
<evidence type="ECO:0000313" key="6">
    <source>
        <dbReference type="Proteomes" id="UP001516400"/>
    </source>
</evidence>
<protein>
    <recommendedName>
        <fullName evidence="4">DRBM domain-containing protein</fullName>
    </recommendedName>
</protein>
<evidence type="ECO:0000256" key="3">
    <source>
        <dbReference type="SAM" id="MobiDB-lite"/>
    </source>
</evidence>
<dbReference type="InterPro" id="IPR014720">
    <property type="entry name" value="dsRBD_dom"/>
</dbReference>
<dbReference type="EMBL" id="JABFTP020000062">
    <property type="protein sequence ID" value="KAL3273752.1"/>
    <property type="molecule type" value="Genomic_DNA"/>
</dbReference>
<dbReference type="PANTHER" id="PTHR46205:SF3">
    <property type="entry name" value="LOQUACIOUS, ISOFORM B"/>
    <property type="match status" value="1"/>
</dbReference>
<name>A0ABD2N560_9CUCU</name>
<feature type="region of interest" description="Disordered" evidence="3">
    <location>
        <begin position="216"/>
        <end position="235"/>
    </location>
</feature>
<feature type="domain" description="DRBM" evidence="4">
    <location>
        <begin position="143"/>
        <end position="208"/>
    </location>
</feature>
<feature type="compositionally biased region" description="Polar residues" evidence="3">
    <location>
        <begin position="1"/>
        <end position="16"/>
    </location>
</feature>
<dbReference type="PROSITE" id="PS50137">
    <property type="entry name" value="DS_RBD"/>
    <property type="match status" value="2"/>
</dbReference>
<feature type="region of interest" description="Disordered" evidence="3">
    <location>
        <begin position="1"/>
        <end position="127"/>
    </location>
</feature>
<dbReference type="Gene3D" id="3.30.160.20">
    <property type="match status" value="2"/>
</dbReference>
<evidence type="ECO:0000259" key="4">
    <source>
        <dbReference type="PROSITE" id="PS50137"/>
    </source>
</evidence>
<evidence type="ECO:0000313" key="5">
    <source>
        <dbReference type="EMBL" id="KAL3273752.1"/>
    </source>
</evidence>
<keyword evidence="1 2" id="KW-0694">RNA-binding</keyword>
<evidence type="ECO:0000256" key="1">
    <source>
        <dbReference type="ARBA" id="ARBA00022884"/>
    </source>
</evidence>
<dbReference type="Proteomes" id="UP001516400">
    <property type="component" value="Unassembled WGS sequence"/>
</dbReference>
<feature type="domain" description="DRBM" evidence="4">
    <location>
        <begin position="274"/>
        <end position="350"/>
    </location>
</feature>
<dbReference type="Pfam" id="PF00035">
    <property type="entry name" value="dsrm"/>
    <property type="match status" value="2"/>
</dbReference>
<keyword evidence="6" id="KW-1185">Reference proteome</keyword>
<dbReference type="SMART" id="SM00358">
    <property type="entry name" value="DSRM"/>
    <property type="match status" value="2"/>
</dbReference>
<evidence type="ECO:0000256" key="2">
    <source>
        <dbReference type="PROSITE-ProRule" id="PRU00266"/>
    </source>
</evidence>
<organism evidence="5 6">
    <name type="scientific">Cryptolaemus montrouzieri</name>
    <dbReference type="NCBI Taxonomy" id="559131"/>
    <lineage>
        <taxon>Eukaryota</taxon>
        <taxon>Metazoa</taxon>
        <taxon>Ecdysozoa</taxon>
        <taxon>Arthropoda</taxon>
        <taxon>Hexapoda</taxon>
        <taxon>Insecta</taxon>
        <taxon>Pterygota</taxon>
        <taxon>Neoptera</taxon>
        <taxon>Endopterygota</taxon>
        <taxon>Coleoptera</taxon>
        <taxon>Polyphaga</taxon>
        <taxon>Cucujiformia</taxon>
        <taxon>Coccinelloidea</taxon>
        <taxon>Coccinellidae</taxon>
        <taxon>Scymninae</taxon>
        <taxon>Scymnini</taxon>
        <taxon>Cryptolaemus</taxon>
    </lineage>
</organism>
<gene>
    <name evidence="5" type="ORF">HHI36_015180</name>
</gene>
<dbReference type="AlphaFoldDB" id="A0ABD2N560"/>
<proteinExistence type="predicted"/>
<sequence>MSYNTRRGTPAQNNYTGPGGIGSRRPVVTTNFVPGGQLTPQKGGIQQNQQQGYNTQPQANRPQQQQAMQQRSQQQQSTPKQQPQQQQQQQPQQQQPVQPKQEKKEENGSQMQVDGEKKKWPRMKIPKKEKIKRRNIRLCKLLQPKNALMILNELGKNPTFTVSDYMSTEGTQYKAVVTVEGVDHDGFGKSKINAKNSAAENALKYLIRNKKLTQVSETAEDGSTQMDISEDGNESEAPLPWQQVASFALFKLFCSWGDNPNLLKEDQHIARELKPAKKLPENAASMNPLMVIHQMYPNTQFEELPQTGAPPNAVFNMKVTLEGKVFTGSGTSKKLAKKNAAFVACNTVLGIQYPKELYNPEQN</sequence>
<feature type="compositionally biased region" description="Polar residues" evidence="3">
    <location>
        <begin position="216"/>
        <end position="227"/>
    </location>
</feature>
<dbReference type="PANTHER" id="PTHR46205">
    <property type="entry name" value="LOQUACIOUS, ISOFORM B"/>
    <property type="match status" value="1"/>
</dbReference>